<evidence type="ECO:0000256" key="2">
    <source>
        <dbReference type="ARBA" id="ARBA00004797"/>
    </source>
</evidence>
<proteinExistence type="inferred from homology"/>
<keyword evidence="8" id="KW-0808">Transferase</keyword>
<keyword evidence="7 14" id="KW-0489">Methyltransferase</keyword>
<comment type="pathway">
    <text evidence="2">tRNA modification; wybutosine-tRNA(Phe) biosynthesis.</text>
</comment>
<organism evidence="14 15">
    <name type="scientific">Linnemannia exigua</name>
    <dbReference type="NCBI Taxonomy" id="604196"/>
    <lineage>
        <taxon>Eukaryota</taxon>
        <taxon>Fungi</taxon>
        <taxon>Fungi incertae sedis</taxon>
        <taxon>Mucoromycota</taxon>
        <taxon>Mortierellomycotina</taxon>
        <taxon>Mortierellomycetes</taxon>
        <taxon>Mortierellales</taxon>
        <taxon>Mortierellaceae</taxon>
        <taxon>Linnemannia</taxon>
    </lineage>
</organism>
<protein>
    <recommendedName>
        <fullName evidence="6">tRNA wybutosine-synthesizing protein 4</fullName>
        <ecNumber evidence="5">2.1.1.290</ecNumber>
        <ecNumber evidence="4">2.3.1.231</ecNumber>
    </recommendedName>
    <alternativeName>
        <fullName evidence="12">tRNA(Phe) (7-(3-amino-3-(methoxycarbonyl)propyl)wyosine(37)-N)-methoxycarbonyltransferase</fullName>
    </alternativeName>
    <alternativeName>
        <fullName evidence="11">tRNA(Phe) (7-(3-amino-3-carboxypropyl)wyosine(37)-O)-methyltransferase</fullName>
    </alternativeName>
</protein>
<dbReference type="InterPro" id="IPR007213">
    <property type="entry name" value="Ppm1/Ppm2/Tcmp"/>
</dbReference>
<dbReference type="PANTHER" id="PTHR46529">
    <property type="entry name" value="TRNA WYBUTOSINE-SYNTHESIZING PROTEIN 4"/>
    <property type="match status" value="1"/>
</dbReference>
<name>A0AAD4H3N9_9FUNG</name>
<feature type="non-terminal residue" evidence="14">
    <location>
        <position position="1"/>
    </location>
</feature>
<dbReference type="GO" id="GO:0008175">
    <property type="term" value="F:tRNA methyltransferase activity"/>
    <property type="evidence" value="ECO:0007669"/>
    <property type="project" value="TreeGrafter"/>
</dbReference>
<dbReference type="GO" id="GO:0031591">
    <property type="term" value="P:wybutosine biosynthetic process"/>
    <property type="evidence" value="ECO:0007669"/>
    <property type="project" value="TreeGrafter"/>
</dbReference>
<keyword evidence="9" id="KW-0949">S-adenosyl-L-methionine</keyword>
<dbReference type="InterPro" id="IPR015915">
    <property type="entry name" value="Kelch-typ_b-propeller"/>
</dbReference>
<evidence type="ECO:0000313" key="14">
    <source>
        <dbReference type="EMBL" id="KAG0264964.1"/>
    </source>
</evidence>
<dbReference type="GO" id="GO:0030488">
    <property type="term" value="P:tRNA methylation"/>
    <property type="evidence" value="ECO:0007669"/>
    <property type="project" value="TreeGrafter"/>
</dbReference>
<evidence type="ECO:0000256" key="1">
    <source>
        <dbReference type="ARBA" id="ARBA00001806"/>
    </source>
</evidence>
<dbReference type="EMBL" id="JAAAIL010001791">
    <property type="protein sequence ID" value="KAG0264964.1"/>
    <property type="molecule type" value="Genomic_DNA"/>
</dbReference>
<dbReference type="Gene3D" id="3.40.50.150">
    <property type="entry name" value="Vaccinia Virus protein VP39"/>
    <property type="match status" value="1"/>
</dbReference>
<dbReference type="Gene3D" id="2.120.10.80">
    <property type="entry name" value="Kelch-type beta propeller"/>
    <property type="match status" value="1"/>
</dbReference>
<gene>
    <name evidence="14" type="primary">PPM2</name>
    <name evidence="14" type="ORF">BGZ95_003456</name>
</gene>
<comment type="catalytic activity">
    <reaction evidence="1">
        <text>7-[(3S)-3-amino-3-carboxypropyl]wyosine(37) in tRNA(Phe) + S-adenosyl-L-methionine = 7-[(3S)-(3-amino-3-methoxycarbonyl)propyl]wyosine(37) in tRNA(Phe) + S-adenosyl-L-homocysteine</text>
        <dbReference type="Rhea" id="RHEA:36903"/>
        <dbReference type="Rhea" id="RHEA-COMP:10379"/>
        <dbReference type="Rhea" id="RHEA-COMP:11844"/>
        <dbReference type="ChEBI" id="CHEBI:57856"/>
        <dbReference type="ChEBI" id="CHEBI:59789"/>
        <dbReference type="ChEBI" id="CHEBI:73543"/>
        <dbReference type="ChEBI" id="CHEBI:74275"/>
        <dbReference type="EC" id="2.1.1.290"/>
    </reaction>
</comment>
<evidence type="ECO:0000256" key="5">
    <source>
        <dbReference type="ARBA" id="ARBA00012779"/>
    </source>
</evidence>
<evidence type="ECO:0000256" key="4">
    <source>
        <dbReference type="ARBA" id="ARBA00012155"/>
    </source>
</evidence>
<evidence type="ECO:0000256" key="11">
    <source>
        <dbReference type="ARBA" id="ARBA00029750"/>
    </source>
</evidence>
<comment type="caution">
    <text evidence="14">The sequence shown here is derived from an EMBL/GenBank/DDBJ whole genome shotgun (WGS) entry which is preliminary data.</text>
</comment>
<evidence type="ECO:0000256" key="8">
    <source>
        <dbReference type="ARBA" id="ARBA00022679"/>
    </source>
</evidence>
<reference evidence="14" key="1">
    <citation type="journal article" date="2020" name="Fungal Divers.">
        <title>Resolving the Mortierellaceae phylogeny through synthesis of multi-gene phylogenetics and phylogenomics.</title>
        <authorList>
            <person name="Vandepol N."/>
            <person name="Liber J."/>
            <person name="Desiro A."/>
            <person name="Na H."/>
            <person name="Kennedy M."/>
            <person name="Barry K."/>
            <person name="Grigoriev I.V."/>
            <person name="Miller A.N."/>
            <person name="O'Donnell K."/>
            <person name="Stajich J.E."/>
            <person name="Bonito G."/>
        </authorList>
    </citation>
    <scope>NUCLEOTIDE SEQUENCE</scope>
    <source>
        <strain evidence="14">NRRL 28262</strain>
    </source>
</reference>
<evidence type="ECO:0000256" key="6">
    <source>
        <dbReference type="ARBA" id="ARBA00018045"/>
    </source>
</evidence>
<dbReference type="InterPro" id="IPR029063">
    <property type="entry name" value="SAM-dependent_MTases_sf"/>
</dbReference>
<dbReference type="AlphaFoldDB" id="A0AAD4H3N9"/>
<dbReference type="SUPFAM" id="SSF53335">
    <property type="entry name" value="S-adenosyl-L-methionine-dependent methyltransferases"/>
    <property type="match status" value="1"/>
</dbReference>
<dbReference type="PANTHER" id="PTHR46529:SF1">
    <property type="entry name" value="TRNA WYBUTOSINE-SYNTHESIZING PROTEIN 4"/>
    <property type="match status" value="1"/>
</dbReference>
<dbReference type="EC" id="2.1.1.290" evidence="5"/>
<dbReference type="SUPFAM" id="SSF117281">
    <property type="entry name" value="Kelch motif"/>
    <property type="match status" value="1"/>
</dbReference>
<evidence type="ECO:0000256" key="7">
    <source>
        <dbReference type="ARBA" id="ARBA00022603"/>
    </source>
</evidence>
<keyword evidence="10" id="KW-0819">tRNA processing</keyword>
<evidence type="ECO:0000256" key="13">
    <source>
        <dbReference type="ARBA" id="ARBA00049250"/>
    </source>
</evidence>
<evidence type="ECO:0000256" key="3">
    <source>
        <dbReference type="ARBA" id="ARBA00010703"/>
    </source>
</evidence>
<sequence>MNQGQDQATDLAIQGTNTSSITSKRSLERLGYLDPCHVPGVTEKDSPLMFKYVVPKPSRRSPVINRAYYQRTESIRVLVEGWIEECEANGIEQCAIISLGCGLKAKTHMTKLKYIDIDYPTLITERLYMVRTQDTLRNLLPQNPTVDDVGDFVSDTYSCMGIDLRNLETLRKGLETTGVVPGLPILVISEVVLSYLEADESDAVLRFFGGYPDATFILHEQCIPTFDVDDEVENLHPFASTMFKHFQRTMTPLKTLQEYRSLQDHRDRFQTLGWSKCDLLNMNLFTDYVIMPTAEEHQRVSLLEPFDEHDELYWIGAYYFIAVASSAPGGALSAQGKKSPDVLERIGLRSKLQDVQALSSHHVDQETYTNLQDEHIVATISDDLITDIDWAKQSPFQDLDINRKGHTLSILGDEAFVFGGFGLDAEDHQEGAKVFQPRGQQTRLNTMMRLNMIDGSAETIAAGSDVPAPRMYHSAAASLDGSAIYVYGGRDGPNK</sequence>
<keyword evidence="15" id="KW-1185">Reference proteome</keyword>
<dbReference type="EC" id="2.3.1.231" evidence="4"/>
<evidence type="ECO:0000313" key="15">
    <source>
        <dbReference type="Proteomes" id="UP001194580"/>
    </source>
</evidence>
<comment type="catalytic activity">
    <reaction evidence="13">
        <text>7-[(3S)-(3-amino-3-methoxycarbonyl)propyl]wyosine(37) in tRNA(Phe) + S-adenosyl-L-methionine + CO2 = wybutosine(37) in tRNA(Phe) + S-adenosyl-L-homocysteine + 2 H(+)</text>
        <dbReference type="Rhea" id="RHEA:37119"/>
        <dbReference type="Rhea" id="RHEA-COMP:11844"/>
        <dbReference type="Rhea" id="RHEA-COMP:11847"/>
        <dbReference type="ChEBI" id="CHEBI:15378"/>
        <dbReference type="ChEBI" id="CHEBI:16526"/>
        <dbReference type="ChEBI" id="CHEBI:57856"/>
        <dbReference type="ChEBI" id="CHEBI:59789"/>
        <dbReference type="ChEBI" id="CHEBI:73544"/>
        <dbReference type="ChEBI" id="CHEBI:74275"/>
        <dbReference type="EC" id="2.3.1.231"/>
    </reaction>
</comment>
<evidence type="ECO:0000256" key="10">
    <source>
        <dbReference type="ARBA" id="ARBA00022694"/>
    </source>
</evidence>
<dbReference type="Pfam" id="PF04072">
    <property type="entry name" value="LCM"/>
    <property type="match status" value="1"/>
</dbReference>
<comment type="similarity">
    <text evidence="3">Belongs to the methyltransferase superfamily. LCMT family.</text>
</comment>
<evidence type="ECO:0000256" key="9">
    <source>
        <dbReference type="ARBA" id="ARBA00022691"/>
    </source>
</evidence>
<accession>A0AAD4H3N9</accession>
<dbReference type="Proteomes" id="UP001194580">
    <property type="component" value="Unassembled WGS sequence"/>
</dbReference>
<evidence type="ECO:0000256" key="12">
    <source>
        <dbReference type="ARBA" id="ARBA00030847"/>
    </source>
</evidence>